<proteinExistence type="predicted"/>
<sequence>MGFVRLAIVGAVVMSLTYLVVSIYSRSVRREKLEKRWDAKVAEGDDVGPRDAYIERGMRKYDDSLRKRLILLIFVVPILVVVVLIYLNNFS</sequence>
<dbReference type="OrthoDB" id="7632202at2"/>
<accession>A0A1H9FD90</accession>
<dbReference type="EMBL" id="FOEP01000006">
    <property type="protein sequence ID" value="SEQ35805.1"/>
    <property type="molecule type" value="Genomic_DNA"/>
</dbReference>
<dbReference type="AlphaFoldDB" id="A0A1H9FD90"/>
<keyword evidence="3" id="KW-1185">Reference proteome</keyword>
<keyword evidence="1" id="KW-1133">Transmembrane helix</keyword>
<evidence type="ECO:0008006" key="4">
    <source>
        <dbReference type="Google" id="ProtNLM"/>
    </source>
</evidence>
<gene>
    <name evidence="2" type="ORF">SAMN04488092_10645</name>
</gene>
<reference evidence="2 3" key="1">
    <citation type="submission" date="2016-10" db="EMBL/GenBank/DDBJ databases">
        <authorList>
            <person name="de Groot N.N."/>
        </authorList>
    </citation>
    <scope>NUCLEOTIDE SEQUENCE [LARGE SCALE GENOMIC DNA]</scope>
    <source>
        <strain evidence="2 3">DSM 22007</strain>
    </source>
</reference>
<feature type="transmembrane region" description="Helical" evidence="1">
    <location>
        <begin position="6"/>
        <end position="25"/>
    </location>
</feature>
<feature type="transmembrane region" description="Helical" evidence="1">
    <location>
        <begin position="69"/>
        <end position="87"/>
    </location>
</feature>
<dbReference type="STRING" id="657014.SAMN04488092_10645"/>
<dbReference type="RefSeq" id="WP_090269754.1">
    <property type="nucleotide sequence ID" value="NZ_FOEP01000006.1"/>
</dbReference>
<dbReference type="Proteomes" id="UP000198634">
    <property type="component" value="Unassembled WGS sequence"/>
</dbReference>
<evidence type="ECO:0000313" key="3">
    <source>
        <dbReference type="Proteomes" id="UP000198634"/>
    </source>
</evidence>
<organism evidence="2 3">
    <name type="scientific">Thalassovita taeanensis</name>
    <dbReference type="NCBI Taxonomy" id="657014"/>
    <lineage>
        <taxon>Bacteria</taxon>
        <taxon>Pseudomonadati</taxon>
        <taxon>Pseudomonadota</taxon>
        <taxon>Alphaproteobacteria</taxon>
        <taxon>Rhodobacterales</taxon>
        <taxon>Roseobacteraceae</taxon>
        <taxon>Thalassovita</taxon>
    </lineage>
</organism>
<evidence type="ECO:0000313" key="2">
    <source>
        <dbReference type="EMBL" id="SEQ35805.1"/>
    </source>
</evidence>
<evidence type="ECO:0000256" key="1">
    <source>
        <dbReference type="SAM" id="Phobius"/>
    </source>
</evidence>
<keyword evidence="1" id="KW-0472">Membrane</keyword>
<protein>
    <recommendedName>
        <fullName evidence="4">Cation/multidrug efflux pump</fullName>
    </recommendedName>
</protein>
<name>A0A1H9FD90_9RHOB</name>
<keyword evidence="1" id="KW-0812">Transmembrane</keyword>